<dbReference type="SUPFAM" id="SSF56214">
    <property type="entry name" value="4'-phosphopantetheinyl transferase"/>
    <property type="match status" value="1"/>
</dbReference>
<keyword evidence="1 8" id="KW-0444">Lipid biosynthesis</keyword>
<dbReference type="GO" id="GO:0008897">
    <property type="term" value="F:holo-[acyl-carrier-protein] synthase activity"/>
    <property type="evidence" value="ECO:0007669"/>
    <property type="project" value="UniProtKB-UniRule"/>
</dbReference>
<keyword evidence="3 8" id="KW-0479">Metal-binding</keyword>
<dbReference type="NCBIfam" id="TIGR00516">
    <property type="entry name" value="acpS"/>
    <property type="match status" value="1"/>
</dbReference>
<dbReference type="Gene3D" id="3.90.470.20">
    <property type="entry name" value="4'-phosphopantetheinyl transferase domain"/>
    <property type="match status" value="1"/>
</dbReference>
<dbReference type="NCBIfam" id="NF000832">
    <property type="entry name" value="PRK00070.3-2"/>
    <property type="match status" value="1"/>
</dbReference>
<keyword evidence="2 8" id="KW-0808">Transferase</keyword>
<evidence type="ECO:0000256" key="4">
    <source>
        <dbReference type="ARBA" id="ARBA00022832"/>
    </source>
</evidence>
<comment type="similarity">
    <text evidence="8">Belongs to the P-Pant transferase superfamily. AcpS family.</text>
</comment>
<evidence type="ECO:0000259" key="9">
    <source>
        <dbReference type="Pfam" id="PF01648"/>
    </source>
</evidence>
<keyword evidence="4 8" id="KW-0276">Fatty acid metabolism</keyword>
<evidence type="ECO:0000256" key="5">
    <source>
        <dbReference type="ARBA" id="ARBA00022842"/>
    </source>
</evidence>
<dbReference type="Pfam" id="PF01648">
    <property type="entry name" value="ACPS"/>
    <property type="match status" value="1"/>
</dbReference>
<dbReference type="RefSeq" id="WP_191154045.1">
    <property type="nucleotide sequence ID" value="NZ_JACWUN010000003.1"/>
</dbReference>
<proteinExistence type="inferred from homology"/>
<evidence type="ECO:0000256" key="8">
    <source>
        <dbReference type="HAMAP-Rule" id="MF_00101"/>
    </source>
</evidence>
<evidence type="ECO:0000313" key="10">
    <source>
        <dbReference type="EMBL" id="MBD1399775.1"/>
    </source>
</evidence>
<dbReference type="EC" id="2.7.8.7" evidence="8"/>
<dbReference type="NCBIfam" id="TIGR00556">
    <property type="entry name" value="pantethn_trn"/>
    <property type="match status" value="1"/>
</dbReference>
<dbReference type="InterPro" id="IPR008278">
    <property type="entry name" value="4-PPantetheinyl_Trfase_dom"/>
</dbReference>
<protein>
    <recommendedName>
        <fullName evidence="8">Holo-[acyl-carrier-protein] synthase</fullName>
        <shortName evidence="8">Holo-ACP synthase</shortName>
        <ecNumber evidence="8">2.7.8.7</ecNumber>
    </recommendedName>
    <alternativeName>
        <fullName evidence="8">4'-phosphopantetheinyl transferase AcpS</fullName>
    </alternativeName>
</protein>
<comment type="catalytic activity">
    <reaction evidence="8">
        <text>apo-[ACP] + CoA = holo-[ACP] + adenosine 3',5'-bisphosphate + H(+)</text>
        <dbReference type="Rhea" id="RHEA:12068"/>
        <dbReference type="Rhea" id="RHEA-COMP:9685"/>
        <dbReference type="Rhea" id="RHEA-COMP:9690"/>
        <dbReference type="ChEBI" id="CHEBI:15378"/>
        <dbReference type="ChEBI" id="CHEBI:29999"/>
        <dbReference type="ChEBI" id="CHEBI:57287"/>
        <dbReference type="ChEBI" id="CHEBI:58343"/>
        <dbReference type="ChEBI" id="CHEBI:64479"/>
        <dbReference type="EC" id="2.7.8.7"/>
    </reaction>
</comment>
<comment type="cofactor">
    <cofactor evidence="8">
        <name>Mg(2+)</name>
        <dbReference type="ChEBI" id="CHEBI:18420"/>
    </cofactor>
</comment>
<evidence type="ECO:0000256" key="7">
    <source>
        <dbReference type="ARBA" id="ARBA00023160"/>
    </source>
</evidence>
<keyword evidence="7 8" id="KW-0275">Fatty acid biosynthesis</keyword>
<evidence type="ECO:0000313" key="11">
    <source>
        <dbReference type="Proteomes" id="UP000632828"/>
    </source>
</evidence>
<dbReference type="HAMAP" id="MF_00101">
    <property type="entry name" value="AcpS"/>
    <property type="match status" value="1"/>
</dbReference>
<dbReference type="GO" id="GO:0005737">
    <property type="term" value="C:cytoplasm"/>
    <property type="evidence" value="ECO:0007669"/>
    <property type="project" value="UniProtKB-SubCell"/>
</dbReference>
<evidence type="ECO:0000256" key="1">
    <source>
        <dbReference type="ARBA" id="ARBA00022516"/>
    </source>
</evidence>
<accession>A0A8J6QQ25</accession>
<dbReference type="GO" id="GO:0006633">
    <property type="term" value="P:fatty acid biosynthetic process"/>
    <property type="evidence" value="ECO:0007669"/>
    <property type="project" value="UniProtKB-UniRule"/>
</dbReference>
<comment type="caution">
    <text evidence="10">The sequence shown here is derived from an EMBL/GenBank/DDBJ whole genome shotgun (WGS) entry which is preliminary data.</text>
</comment>
<dbReference type="Proteomes" id="UP000632828">
    <property type="component" value="Unassembled WGS sequence"/>
</dbReference>
<sequence>MAIVGLGVDLARIARFRQFVDNNSPLLERVFCAGEREYALARRDPAQALAARFAAKEAFFKALGTGMREGLSWHQVCVQRNELGCPSLVLSGRAAEMLAQRGAHKALLSYSHDGDYAIATVILEA</sequence>
<gene>
    <name evidence="8" type="primary">acpS</name>
    <name evidence="10" type="ORF">ICT70_03735</name>
</gene>
<dbReference type="InterPro" id="IPR004568">
    <property type="entry name" value="Ppantetheine-prot_Trfase_dom"/>
</dbReference>
<keyword evidence="6 8" id="KW-0443">Lipid metabolism</keyword>
<organism evidence="10 11">
    <name type="scientific">Pelovirga terrestris</name>
    <dbReference type="NCBI Taxonomy" id="2771352"/>
    <lineage>
        <taxon>Bacteria</taxon>
        <taxon>Pseudomonadati</taxon>
        <taxon>Thermodesulfobacteriota</taxon>
        <taxon>Desulfuromonadia</taxon>
        <taxon>Geobacterales</taxon>
        <taxon>Geobacteraceae</taxon>
        <taxon>Pelovirga</taxon>
    </lineage>
</organism>
<keyword evidence="11" id="KW-1185">Reference proteome</keyword>
<evidence type="ECO:0000256" key="6">
    <source>
        <dbReference type="ARBA" id="ARBA00023098"/>
    </source>
</evidence>
<feature type="binding site" evidence="8">
    <location>
        <position position="9"/>
    </location>
    <ligand>
        <name>Mg(2+)</name>
        <dbReference type="ChEBI" id="CHEBI:18420"/>
    </ligand>
</feature>
<comment type="subcellular location">
    <subcellularLocation>
        <location evidence="8">Cytoplasm</location>
    </subcellularLocation>
</comment>
<feature type="binding site" evidence="8">
    <location>
        <position position="57"/>
    </location>
    <ligand>
        <name>Mg(2+)</name>
        <dbReference type="ChEBI" id="CHEBI:18420"/>
    </ligand>
</feature>
<dbReference type="InterPro" id="IPR037143">
    <property type="entry name" value="4-PPantetheinyl_Trfase_dom_sf"/>
</dbReference>
<dbReference type="GO" id="GO:0000287">
    <property type="term" value="F:magnesium ion binding"/>
    <property type="evidence" value="ECO:0007669"/>
    <property type="project" value="UniProtKB-UniRule"/>
</dbReference>
<dbReference type="AlphaFoldDB" id="A0A8J6QQ25"/>
<keyword evidence="5 8" id="KW-0460">Magnesium</keyword>
<name>A0A8J6QQ25_9BACT</name>
<dbReference type="EMBL" id="JACWUN010000003">
    <property type="protein sequence ID" value="MBD1399775.1"/>
    <property type="molecule type" value="Genomic_DNA"/>
</dbReference>
<dbReference type="InterPro" id="IPR002582">
    <property type="entry name" value="ACPS"/>
</dbReference>
<keyword evidence="8" id="KW-0963">Cytoplasm</keyword>
<reference evidence="10" key="1">
    <citation type="submission" date="2020-09" db="EMBL/GenBank/DDBJ databases">
        <title>Pelobacter alkaliphilus sp. nov., a novel anaerobic arsenate-reducing bacterium from terrestrial mud volcano.</title>
        <authorList>
            <person name="Khomyakova M.A."/>
            <person name="Merkel A.Y."/>
            <person name="Slobodkin A.I."/>
        </authorList>
    </citation>
    <scope>NUCLEOTIDE SEQUENCE</scope>
    <source>
        <strain evidence="10">M08fum</strain>
    </source>
</reference>
<evidence type="ECO:0000256" key="3">
    <source>
        <dbReference type="ARBA" id="ARBA00022723"/>
    </source>
</evidence>
<evidence type="ECO:0000256" key="2">
    <source>
        <dbReference type="ARBA" id="ARBA00022679"/>
    </source>
</evidence>
<comment type="function">
    <text evidence="8">Transfers the 4'-phosphopantetheine moiety from coenzyme A to a Ser of acyl-carrier-protein.</text>
</comment>
<feature type="domain" description="4'-phosphopantetheinyl transferase" evidence="9">
    <location>
        <begin position="5"/>
        <end position="121"/>
    </location>
</feature>